<dbReference type="GO" id="GO:0000731">
    <property type="term" value="P:DNA synthesis involved in DNA repair"/>
    <property type="evidence" value="ECO:0007669"/>
    <property type="project" value="TreeGrafter"/>
</dbReference>
<evidence type="ECO:0000313" key="4">
    <source>
        <dbReference type="EMBL" id="RSY81093.1"/>
    </source>
</evidence>
<reference evidence="4 5" key="1">
    <citation type="submission" date="2018-07" db="EMBL/GenBank/DDBJ databases">
        <title>Genomic and Epidemiologic Investigation of an Indolent Hospital Outbreak.</title>
        <authorList>
            <person name="Johnson R.C."/>
            <person name="Deming C."/>
            <person name="Conlan S."/>
            <person name="Zellmer C.J."/>
            <person name="Michelin A.V."/>
            <person name="Lee-Lin S."/>
            <person name="Thomas P.J."/>
            <person name="Park M."/>
            <person name="Weingarten R.A."/>
            <person name="Less J."/>
            <person name="Dekker J.P."/>
            <person name="Frank K.M."/>
            <person name="Musser K.A."/>
            <person name="Mcquiston J.R."/>
            <person name="Henderson D.K."/>
            <person name="Lau A.F."/>
            <person name="Palmore T.N."/>
            <person name="Segre J.A."/>
        </authorList>
    </citation>
    <scope>NUCLEOTIDE SEQUENCE [LARGE SCALE GENOMIC DNA]</scope>
    <source>
        <strain evidence="4 5">SK-CDC1_0717</strain>
    </source>
</reference>
<gene>
    <name evidence="4" type="ORF">DAH66_15425</name>
</gene>
<dbReference type="GO" id="GO:0016887">
    <property type="term" value="F:ATP hydrolysis activity"/>
    <property type="evidence" value="ECO:0007669"/>
    <property type="project" value="InterPro"/>
</dbReference>
<evidence type="ECO:0000313" key="5">
    <source>
        <dbReference type="Proteomes" id="UP000287746"/>
    </source>
</evidence>
<dbReference type="GO" id="GO:0006302">
    <property type="term" value="P:double-strand break repair"/>
    <property type="evidence" value="ECO:0007669"/>
    <property type="project" value="InterPro"/>
</dbReference>
<dbReference type="RefSeq" id="WP_126005043.1">
    <property type="nucleotide sequence ID" value="NZ_QQYZ01000015.1"/>
</dbReference>
<feature type="coiled-coil region" evidence="1">
    <location>
        <begin position="1004"/>
        <end position="1031"/>
    </location>
</feature>
<evidence type="ECO:0000256" key="2">
    <source>
        <dbReference type="SAM" id="MobiDB-lite"/>
    </source>
</evidence>
<dbReference type="InterPro" id="IPR038729">
    <property type="entry name" value="Rad50/SbcC_AAA"/>
</dbReference>
<accession>A0A430G166</accession>
<dbReference type="Pfam" id="PF13476">
    <property type="entry name" value="AAA_23"/>
    <property type="match status" value="1"/>
</dbReference>
<dbReference type="SUPFAM" id="SSF52540">
    <property type="entry name" value="P-loop containing nucleoside triphosphate hydrolases"/>
    <property type="match status" value="1"/>
</dbReference>
<dbReference type="InterPro" id="IPR027417">
    <property type="entry name" value="P-loop_NTPase"/>
</dbReference>
<dbReference type="Gene3D" id="3.40.50.300">
    <property type="entry name" value="P-loop containing nucleotide triphosphate hydrolases"/>
    <property type="match status" value="2"/>
</dbReference>
<dbReference type="CDD" id="cd00267">
    <property type="entry name" value="ABC_ATPase"/>
    <property type="match status" value="1"/>
</dbReference>
<dbReference type="Proteomes" id="UP000287746">
    <property type="component" value="Unassembled WGS sequence"/>
</dbReference>
<comment type="caution">
    <text evidence="4">The sequence shown here is derived from an EMBL/GenBank/DDBJ whole genome shotgun (WGS) entry which is preliminary data.</text>
</comment>
<name>A0A430G166_9SPHN</name>
<organism evidence="4 5">
    <name type="scientific">Sphingomonas koreensis</name>
    <dbReference type="NCBI Taxonomy" id="93064"/>
    <lineage>
        <taxon>Bacteria</taxon>
        <taxon>Pseudomonadati</taxon>
        <taxon>Pseudomonadota</taxon>
        <taxon>Alphaproteobacteria</taxon>
        <taxon>Sphingomonadales</taxon>
        <taxon>Sphingomonadaceae</taxon>
        <taxon>Sphingomonas</taxon>
    </lineage>
</organism>
<dbReference type="PANTHER" id="PTHR32182:SF0">
    <property type="entry name" value="DNA REPLICATION AND REPAIR PROTEIN RECF"/>
    <property type="match status" value="1"/>
</dbReference>
<keyword evidence="1" id="KW-0175">Coiled coil</keyword>
<sequence>MSGENLAEEEVSEVPITRPLHLLTTDILLADLISGRAIVTDQGQAFSLPSEHARAVLNWYRLSRSKWAGNLALPDCEALIDSIAKVPPVLAAQASAAATTGKTLRLTRVVAHRFGGLHAYGDAAGAPQDFIFEPGKPITLFEGWNGSGKTSIANAIIWCLTGKILRAQRLPDDGDKEFNCTVDREDTDPTEHLLTPVTPLPQSGVWTPDATAKSVPADTWVELSFVDQDGTALPPIRRTQSRKASGKLTEEVPDPAQLGVDPIAFRMGTTMPGMLPFLQVGSASELGQAVAKLTGLADLVDLAKHAGKAMVRIGGQISTDRRQERDTIEQQFLLERRDLEERIAAFPDMKPEAVLPRVTDGDAGEAIDGLLAHFETLKANGLAEAKDVLGDGFDAENADQRANLESCIAPASEQLQKITKLASIERLARLKLEPAEAEVAEALLAQLHEEAGTLAELANNPTLARRTQLYARVAAWRSEHTDPYDQNCAVCRAPLDGVIDPETGIGVTEHLEQVRKDSALVSRTIKQWAEHWTGLLARDLPAPLRTELERDLPASPGELLRAGLIDELFATDSFSGTLAALRPGVESLVTALLAGLPPFEEPDSKALPAILEPHIAALNTALARIERANAFVVWMTAHREPMLAALRDVRSGPEDMAAPNEAIGPKLEKLNFIVKGVAPMSAAIDLTGRMSKSLVNYRRKLERLQACEDTAAALATIIPIGSLAQAQVEGLREQLHERAEFWRDQLYRSATTFAPVPRQTNMDAKGVIDIQVGRDGVRAPAQHISNASALRAGLFGFFLAFRENVLKSSGGLSLIVLDDPQDLLDVENRQRLSNTLAKLAAGEAQIFATTHDRQFARTLVAEARGMDLIEHRAIHPVHASRATMETSLAKEDLDRKREDFLKNIDSAPHAQDYANEARIYLETRLGDLFDDPAYPAYSAAIKAPTLNPLFDRLRGLVGSKANALFMSPVLAKFCADKAMISGAEPRRILNEAHHKKTAISYADVQRVDADLKRLRISIEEVHEEFRRYRLREKLTETQPSNVVALRPAQVPRLEIPVCQDIAAFTRHMPSGGSQAEECEIFSTAWFDDKTFFFVRHNTLGFAIPSGAVAIVENEPSPGRDHNLVIARRGKQIYARRLLRPANGDGLSLAAEAPDPQQSRPTLAFTNHGTQIHRVVGALFVSIPPPEGRDEAAEIDSVPALARIEVAYRVREESAVPLALPGQTILGGARLTAQDLNGREGELVAVTLDDGTSIFKRVGQRVGGGLEHLRQFETIGGLGDSAVIATEQVDCGPNLPVMLFARPVIGVIYDL</sequence>
<evidence type="ECO:0000256" key="1">
    <source>
        <dbReference type="SAM" id="Coils"/>
    </source>
</evidence>
<protein>
    <recommendedName>
        <fullName evidence="3">Rad50/SbcC-type AAA domain-containing protein</fullName>
    </recommendedName>
</protein>
<feature type="domain" description="Rad50/SbcC-type AAA" evidence="3">
    <location>
        <begin position="129"/>
        <end position="242"/>
    </location>
</feature>
<proteinExistence type="predicted"/>
<evidence type="ECO:0000259" key="3">
    <source>
        <dbReference type="Pfam" id="PF13476"/>
    </source>
</evidence>
<feature type="region of interest" description="Disordered" evidence="2">
    <location>
        <begin position="186"/>
        <end position="207"/>
    </location>
</feature>
<dbReference type="PANTHER" id="PTHR32182">
    <property type="entry name" value="DNA REPLICATION AND REPAIR PROTEIN RECF"/>
    <property type="match status" value="1"/>
</dbReference>
<dbReference type="EMBL" id="QQYZ01000015">
    <property type="protein sequence ID" value="RSY81093.1"/>
    <property type="molecule type" value="Genomic_DNA"/>
</dbReference>